<accession>A0ABX2MC02</accession>
<comment type="caution">
    <text evidence="1">The sequence shown here is derived from an EMBL/GenBank/DDBJ whole genome shotgun (WGS) entry which is preliminary data.</text>
</comment>
<reference evidence="1 2" key="1">
    <citation type="submission" date="2020-05" db="EMBL/GenBank/DDBJ databases">
        <title>Genome Sequencing of Type Strains.</title>
        <authorList>
            <person name="Lemaire J.F."/>
            <person name="Inderbitzin P."/>
            <person name="Gregorio O.A."/>
            <person name="Collins S.B."/>
            <person name="Wespe N."/>
            <person name="Knight-Connoni V."/>
        </authorList>
    </citation>
    <scope>NUCLEOTIDE SEQUENCE [LARGE SCALE GENOMIC DNA]</scope>
    <source>
        <strain evidence="1 2">ATCC 19096</strain>
    </source>
</reference>
<proteinExistence type="predicted"/>
<organism evidence="1 2">
    <name type="scientific">Curtobacterium pusillum</name>
    <dbReference type="NCBI Taxonomy" id="69373"/>
    <lineage>
        <taxon>Bacteria</taxon>
        <taxon>Bacillati</taxon>
        <taxon>Actinomycetota</taxon>
        <taxon>Actinomycetes</taxon>
        <taxon>Micrococcales</taxon>
        <taxon>Microbacteriaceae</taxon>
        <taxon>Curtobacterium</taxon>
    </lineage>
</organism>
<evidence type="ECO:0000313" key="2">
    <source>
        <dbReference type="Proteomes" id="UP000573001"/>
    </source>
</evidence>
<evidence type="ECO:0000313" key="1">
    <source>
        <dbReference type="EMBL" id="NUU15028.1"/>
    </source>
</evidence>
<protein>
    <recommendedName>
        <fullName evidence="3">DUF892 family protein</fullName>
    </recommendedName>
</protein>
<keyword evidence="2" id="KW-1185">Reference proteome</keyword>
<gene>
    <name evidence="1" type="ORF">HP507_14430</name>
</gene>
<evidence type="ECO:0008006" key="3">
    <source>
        <dbReference type="Google" id="ProtNLM"/>
    </source>
</evidence>
<sequence>MLLPVYLGLLHRSEQSLAESFRQVAEGHAAEPDVFHLCHTLAAQCEQHAEALRPVIDRYGEADTEDEPERLHAEALPSTRSGPVGLLRDLQDVYVLASLVDITWTMIRQAGQGLRDEELLAVVAGCSHETELQLSWLRTRMKQAAPQALVVAS</sequence>
<dbReference type="EMBL" id="JABMCE010000084">
    <property type="protein sequence ID" value="NUU15028.1"/>
    <property type="molecule type" value="Genomic_DNA"/>
</dbReference>
<name>A0ABX2MC02_9MICO</name>
<dbReference type="Proteomes" id="UP000573001">
    <property type="component" value="Unassembled WGS sequence"/>
</dbReference>